<sequence length="61" mass="6238">MDLPSVDEQAAIVKYLDYASAGQLSVASGLAGGQERQADAAVDDRSPGSTPAVVFTWTVPG</sequence>
<organism evidence="1 2">
    <name type="scientific">Nocardioides zeae</name>
    <dbReference type="NCBI Taxonomy" id="1457234"/>
    <lineage>
        <taxon>Bacteria</taxon>
        <taxon>Bacillati</taxon>
        <taxon>Actinomycetota</taxon>
        <taxon>Actinomycetes</taxon>
        <taxon>Propionibacteriales</taxon>
        <taxon>Nocardioidaceae</taxon>
        <taxon>Nocardioides</taxon>
    </lineage>
</organism>
<protein>
    <submittedName>
        <fullName evidence="1">Uncharacterized protein</fullName>
    </submittedName>
</protein>
<accession>A0ACC6IK65</accession>
<gene>
    <name evidence="1" type="ORF">QE364_002737</name>
</gene>
<evidence type="ECO:0000313" key="1">
    <source>
        <dbReference type="EMBL" id="MDR6211018.1"/>
    </source>
</evidence>
<name>A0ACC6IK65_9ACTN</name>
<proteinExistence type="predicted"/>
<dbReference type="EMBL" id="JAVIZJ010000007">
    <property type="protein sequence ID" value="MDR6211018.1"/>
    <property type="molecule type" value="Genomic_DNA"/>
</dbReference>
<reference evidence="1" key="1">
    <citation type="submission" date="2023-08" db="EMBL/GenBank/DDBJ databases">
        <title>Functional and genomic diversity of the sorghum phyllosphere microbiome.</title>
        <authorList>
            <person name="Shade A."/>
        </authorList>
    </citation>
    <scope>NUCLEOTIDE SEQUENCE</scope>
    <source>
        <strain evidence="1">SORGH_AS_0885</strain>
    </source>
</reference>
<keyword evidence="2" id="KW-1185">Reference proteome</keyword>
<evidence type="ECO:0000313" key="2">
    <source>
        <dbReference type="Proteomes" id="UP001261666"/>
    </source>
</evidence>
<dbReference type="Proteomes" id="UP001261666">
    <property type="component" value="Unassembled WGS sequence"/>
</dbReference>
<comment type="caution">
    <text evidence="1">The sequence shown here is derived from an EMBL/GenBank/DDBJ whole genome shotgun (WGS) entry which is preliminary data.</text>
</comment>